<reference evidence="3" key="2">
    <citation type="submission" date="2020-05" db="UniProtKB">
        <authorList>
            <consortium name="EnsemblMetazoa"/>
        </authorList>
    </citation>
    <scope>IDENTIFICATION</scope>
    <source>
        <strain evidence="3">wikel</strain>
    </source>
</reference>
<name>B7Q480_IXOSC</name>
<evidence type="ECO:0000313" key="4">
    <source>
        <dbReference type="Proteomes" id="UP000001555"/>
    </source>
</evidence>
<feature type="region of interest" description="Disordered" evidence="1">
    <location>
        <begin position="88"/>
        <end position="135"/>
    </location>
</feature>
<dbReference type="STRING" id="6945.B7Q480"/>
<keyword evidence="4" id="KW-1185">Reference proteome</keyword>
<sequence>MRGEVKSRDVTVLRDSGCNTVVGKNYLVPDHKLTGVLSPVFFLDRAVKYLPEAKIDVKTPNVTGSIVALCMGNRLYDLVLVNVAGVRRINDPDGKSNDKKGPKRFKENTEEAISGETTQEGETAERLVKDERNDEQGCEVFERRNECAGSLESMTRLP</sequence>
<dbReference type="InParanoid" id="B7Q480"/>
<dbReference type="VEuPathDB" id="VectorBase:ISCP_018604"/>
<feature type="non-terminal residue" evidence="2">
    <location>
        <position position="1"/>
    </location>
</feature>
<feature type="non-terminal residue" evidence="2">
    <location>
        <position position="158"/>
    </location>
</feature>
<dbReference type="VEuPathDB" id="VectorBase:ISCW010815"/>
<dbReference type="Proteomes" id="UP000001555">
    <property type="component" value="Unassembled WGS sequence"/>
</dbReference>
<reference evidence="2 4" key="1">
    <citation type="submission" date="2008-03" db="EMBL/GenBank/DDBJ databases">
        <title>Annotation of Ixodes scapularis.</title>
        <authorList>
            <consortium name="Ixodes scapularis Genome Project Consortium"/>
            <person name="Caler E."/>
            <person name="Hannick L.I."/>
            <person name="Bidwell S."/>
            <person name="Joardar V."/>
            <person name="Thiagarajan M."/>
            <person name="Amedeo P."/>
            <person name="Galinsky K.J."/>
            <person name="Schobel S."/>
            <person name="Inman J."/>
            <person name="Hostetler J."/>
            <person name="Miller J."/>
            <person name="Hammond M."/>
            <person name="Megy K."/>
            <person name="Lawson D."/>
            <person name="Kodira C."/>
            <person name="Sutton G."/>
            <person name="Meyer J."/>
            <person name="Hill C.A."/>
            <person name="Birren B."/>
            <person name="Nene V."/>
            <person name="Collins F."/>
            <person name="Alarcon-Chaidez F."/>
            <person name="Wikel S."/>
            <person name="Strausberg R."/>
        </authorList>
    </citation>
    <scope>NUCLEOTIDE SEQUENCE [LARGE SCALE GENOMIC DNA]</scope>
    <source>
        <strain evidence="4">Wikel</strain>
        <strain evidence="2">Wikel colony</strain>
    </source>
</reference>
<dbReference type="EMBL" id="ABJB010479538">
    <property type="status" value="NOT_ANNOTATED_CDS"/>
    <property type="molecule type" value="Genomic_DNA"/>
</dbReference>
<dbReference type="EMBL" id="DS853667">
    <property type="protein sequence ID" value="EEC13652.1"/>
    <property type="molecule type" value="Genomic_DNA"/>
</dbReference>
<dbReference type="OrthoDB" id="6513910at2759"/>
<proteinExistence type="predicted"/>
<dbReference type="VEuPathDB" id="VectorBase:ISCI010815"/>
<dbReference type="HOGENOM" id="CLU_1673618_0_0_1"/>
<evidence type="ECO:0000313" key="2">
    <source>
        <dbReference type="EMBL" id="EEC13652.1"/>
    </source>
</evidence>
<dbReference type="AlphaFoldDB" id="B7Q480"/>
<feature type="compositionally biased region" description="Basic and acidic residues" evidence="1">
    <location>
        <begin position="123"/>
        <end position="135"/>
    </location>
</feature>
<protein>
    <submittedName>
        <fullName evidence="2 3">Uncharacterized protein</fullName>
    </submittedName>
</protein>
<dbReference type="EnsemblMetazoa" id="ISCW010815-RA">
    <property type="protein sequence ID" value="ISCW010815-PA"/>
    <property type="gene ID" value="ISCW010815"/>
</dbReference>
<gene>
    <name evidence="2" type="ORF">IscW_ISCW010815</name>
</gene>
<evidence type="ECO:0000313" key="3">
    <source>
        <dbReference type="EnsemblMetazoa" id="ISCW010815-PA"/>
    </source>
</evidence>
<evidence type="ECO:0000256" key="1">
    <source>
        <dbReference type="SAM" id="MobiDB-lite"/>
    </source>
</evidence>
<dbReference type="PaxDb" id="6945-B7Q480"/>
<accession>B7Q480</accession>
<feature type="compositionally biased region" description="Basic and acidic residues" evidence="1">
    <location>
        <begin position="88"/>
        <end position="109"/>
    </location>
</feature>
<organism>
    <name type="scientific">Ixodes scapularis</name>
    <name type="common">Black-legged tick</name>
    <name type="synonym">Deer tick</name>
    <dbReference type="NCBI Taxonomy" id="6945"/>
    <lineage>
        <taxon>Eukaryota</taxon>
        <taxon>Metazoa</taxon>
        <taxon>Ecdysozoa</taxon>
        <taxon>Arthropoda</taxon>
        <taxon>Chelicerata</taxon>
        <taxon>Arachnida</taxon>
        <taxon>Acari</taxon>
        <taxon>Parasitiformes</taxon>
        <taxon>Ixodida</taxon>
        <taxon>Ixodoidea</taxon>
        <taxon>Ixodidae</taxon>
        <taxon>Ixodinae</taxon>
        <taxon>Ixodes</taxon>
    </lineage>
</organism>